<keyword evidence="3" id="KW-1185">Reference proteome</keyword>
<protein>
    <submittedName>
        <fullName evidence="2">Uncharacterized protein</fullName>
    </submittedName>
</protein>
<comment type="caution">
    <text evidence="2">The sequence shown here is derived from an EMBL/GenBank/DDBJ whole genome shotgun (WGS) entry which is preliminary data.</text>
</comment>
<dbReference type="Proteomes" id="UP000006072">
    <property type="component" value="Unassembled WGS sequence"/>
</dbReference>
<accession>K0UPH2</accession>
<evidence type="ECO:0000313" key="3">
    <source>
        <dbReference type="Proteomes" id="UP000006072"/>
    </source>
</evidence>
<dbReference type="EMBL" id="ALQA01000050">
    <property type="protein sequence ID" value="EJZ06910.1"/>
    <property type="molecule type" value="Genomic_DNA"/>
</dbReference>
<dbReference type="HOGENOM" id="CLU_2771546_0_0_11"/>
<reference evidence="2 3" key="1">
    <citation type="journal article" date="2012" name="J. Bacteriol.">
        <title>Complete Genome Sequence of Mycobacterium vaccae Type Strain ATCC 25954.</title>
        <authorList>
            <person name="Ho Y.S."/>
            <person name="Adroub S.A."/>
            <person name="Abadi M."/>
            <person name="Al Alwan B."/>
            <person name="Alkhateeb R."/>
            <person name="Gao G."/>
            <person name="Ragab A."/>
            <person name="Ali S."/>
            <person name="van Soolingen D."/>
            <person name="Bitter W."/>
            <person name="Pain A."/>
            <person name="Abdallah A.M."/>
        </authorList>
    </citation>
    <scope>NUCLEOTIDE SEQUENCE [LARGE SCALE GENOMIC DNA]</scope>
    <source>
        <strain evidence="2 3">ATCC 25954</strain>
    </source>
</reference>
<dbReference type="AlphaFoldDB" id="K0UPH2"/>
<proteinExistence type="predicted"/>
<organism evidence="2 3">
    <name type="scientific">Mycolicibacterium vaccae ATCC 25954</name>
    <dbReference type="NCBI Taxonomy" id="1194972"/>
    <lineage>
        <taxon>Bacteria</taxon>
        <taxon>Bacillati</taxon>
        <taxon>Actinomycetota</taxon>
        <taxon>Actinomycetes</taxon>
        <taxon>Mycobacteriales</taxon>
        <taxon>Mycobacteriaceae</taxon>
        <taxon>Mycolicibacterium</taxon>
    </lineage>
</organism>
<evidence type="ECO:0000256" key="1">
    <source>
        <dbReference type="SAM" id="MobiDB-lite"/>
    </source>
</evidence>
<name>K0UPH2_MYCVA</name>
<feature type="compositionally biased region" description="Basic and acidic residues" evidence="1">
    <location>
        <begin position="33"/>
        <end position="46"/>
    </location>
</feature>
<sequence>MAHRRSGRYAYSAPQRVRDDVRSWADAAVQAHRDRVGTADRPREAPRQTGVNGSIGIAVNDGYGSYNSR</sequence>
<feature type="region of interest" description="Disordered" evidence="1">
    <location>
        <begin position="33"/>
        <end position="69"/>
    </location>
</feature>
<gene>
    <name evidence="2" type="ORF">MVAC_20278</name>
</gene>
<evidence type="ECO:0000313" key="2">
    <source>
        <dbReference type="EMBL" id="EJZ06910.1"/>
    </source>
</evidence>